<dbReference type="PANTHER" id="PTHR45856:SF24">
    <property type="entry name" value="FUNGAL LIPASE-LIKE DOMAIN-CONTAINING PROTEIN"/>
    <property type="match status" value="1"/>
</dbReference>
<dbReference type="InterPro" id="IPR051218">
    <property type="entry name" value="Sec_MonoDiacylglyc_Lipase"/>
</dbReference>
<dbReference type="EMBL" id="FNCJ01000007">
    <property type="protein sequence ID" value="SDH08572.1"/>
    <property type="molecule type" value="Genomic_DNA"/>
</dbReference>
<dbReference type="AlphaFoldDB" id="A0A1G7ZIK0"/>
<dbReference type="InterPro" id="IPR029058">
    <property type="entry name" value="AB_hydrolase_fold"/>
</dbReference>
<evidence type="ECO:0000313" key="3">
    <source>
        <dbReference type="Proteomes" id="UP000199706"/>
    </source>
</evidence>
<gene>
    <name evidence="2" type="ORF">SAMN05216466_10747</name>
</gene>
<dbReference type="PANTHER" id="PTHR45856">
    <property type="entry name" value="ALPHA/BETA-HYDROLASES SUPERFAMILY PROTEIN"/>
    <property type="match status" value="1"/>
</dbReference>
<evidence type="ECO:0000259" key="1">
    <source>
        <dbReference type="Pfam" id="PF01764"/>
    </source>
</evidence>
<dbReference type="SUPFAM" id="SSF53474">
    <property type="entry name" value="alpha/beta-Hydrolases"/>
    <property type="match status" value="1"/>
</dbReference>
<organism evidence="2 3">
    <name type="scientific">Paraburkholderia phenazinium</name>
    <dbReference type="NCBI Taxonomy" id="60549"/>
    <lineage>
        <taxon>Bacteria</taxon>
        <taxon>Pseudomonadati</taxon>
        <taxon>Pseudomonadota</taxon>
        <taxon>Betaproteobacteria</taxon>
        <taxon>Burkholderiales</taxon>
        <taxon>Burkholderiaceae</taxon>
        <taxon>Paraburkholderia</taxon>
    </lineage>
</organism>
<evidence type="ECO:0000313" key="2">
    <source>
        <dbReference type="EMBL" id="SDH08572.1"/>
    </source>
</evidence>
<protein>
    <submittedName>
        <fullName evidence="2">Lipase (Class 3)</fullName>
    </submittedName>
</protein>
<dbReference type="Proteomes" id="UP000199706">
    <property type="component" value="Unassembled WGS sequence"/>
</dbReference>
<accession>A0A1G7ZIK0</accession>
<proteinExistence type="predicted"/>
<dbReference type="InterPro" id="IPR002921">
    <property type="entry name" value="Fungal_lipase-type"/>
</dbReference>
<dbReference type="RefSeq" id="WP_090685716.1">
    <property type="nucleotide sequence ID" value="NZ_FNCJ01000007.1"/>
</dbReference>
<name>A0A1G7ZIK0_9BURK</name>
<dbReference type="OrthoDB" id="9096780at2"/>
<dbReference type="GO" id="GO:0006629">
    <property type="term" value="P:lipid metabolic process"/>
    <property type="evidence" value="ECO:0007669"/>
    <property type="project" value="InterPro"/>
</dbReference>
<dbReference type="Gene3D" id="3.40.50.1820">
    <property type="entry name" value="alpha/beta hydrolase"/>
    <property type="match status" value="1"/>
</dbReference>
<sequence>MNARDYAALAQAAYDDPPDIGIADSASRAIVRETAGGLVVAFRGSDDLDSWIHNLDAVPVSVPGMGDCHQGFYFAWQAIADQVIAAVGSKPVTLAGHSLGGSLSLLAAAALTLAGKPPIAVYAFEPARVSFDLTLRNLMSKVPLHLWRNGSDPVPNLPLGGMHPGRLTHIGKPAGIIPVIADHLLPNVTANLPQS</sequence>
<dbReference type="Pfam" id="PF01764">
    <property type="entry name" value="Lipase_3"/>
    <property type="match status" value="1"/>
</dbReference>
<feature type="domain" description="Fungal lipase-type" evidence="1">
    <location>
        <begin position="39"/>
        <end position="159"/>
    </location>
</feature>
<reference evidence="2 3" key="1">
    <citation type="submission" date="2016-10" db="EMBL/GenBank/DDBJ databases">
        <authorList>
            <person name="de Groot N.N."/>
        </authorList>
    </citation>
    <scope>NUCLEOTIDE SEQUENCE [LARGE SCALE GENOMIC DNA]</scope>
    <source>
        <strain evidence="2 3">LMG 2247</strain>
    </source>
</reference>